<comment type="cofactor">
    <cofactor evidence="1">
        <name>FAD</name>
        <dbReference type="ChEBI" id="CHEBI:57692"/>
    </cofactor>
</comment>
<keyword evidence="3" id="KW-0274">FAD</keyword>
<organism evidence="7 8">
    <name type="scientific">Carpinus fangiana</name>
    <dbReference type="NCBI Taxonomy" id="176857"/>
    <lineage>
        <taxon>Eukaryota</taxon>
        <taxon>Viridiplantae</taxon>
        <taxon>Streptophyta</taxon>
        <taxon>Embryophyta</taxon>
        <taxon>Tracheophyta</taxon>
        <taxon>Spermatophyta</taxon>
        <taxon>Magnoliopsida</taxon>
        <taxon>eudicotyledons</taxon>
        <taxon>Gunneridae</taxon>
        <taxon>Pentapetalae</taxon>
        <taxon>rosids</taxon>
        <taxon>fabids</taxon>
        <taxon>Fagales</taxon>
        <taxon>Betulaceae</taxon>
        <taxon>Carpinus</taxon>
    </lineage>
</organism>
<dbReference type="InterPro" id="IPR001433">
    <property type="entry name" value="OxRdtase_FAD/NAD-bd"/>
</dbReference>
<dbReference type="PRINTS" id="PR00371">
    <property type="entry name" value="FPNCR"/>
</dbReference>
<dbReference type="InterPro" id="IPR017938">
    <property type="entry name" value="Riboflavin_synthase-like_b-brl"/>
</dbReference>
<dbReference type="GO" id="GO:0050660">
    <property type="term" value="F:flavin adenine dinucleotide binding"/>
    <property type="evidence" value="ECO:0007669"/>
    <property type="project" value="TreeGrafter"/>
</dbReference>
<evidence type="ECO:0000256" key="4">
    <source>
        <dbReference type="ARBA" id="ARBA00023002"/>
    </source>
</evidence>
<feature type="compositionally biased region" description="Low complexity" evidence="5">
    <location>
        <begin position="222"/>
        <end position="232"/>
    </location>
</feature>
<dbReference type="Gene3D" id="1.20.990.10">
    <property type="entry name" value="NADPH-cytochrome p450 Reductase, Chain A, domain 3"/>
    <property type="match status" value="1"/>
</dbReference>
<evidence type="ECO:0000259" key="6">
    <source>
        <dbReference type="PROSITE" id="PS51384"/>
    </source>
</evidence>
<dbReference type="FunFam" id="1.20.990.10:FF:000007">
    <property type="entry name" value="Methionine synthase reductase"/>
    <property type="match status" value="1"/>
</dbReference>
<dbReference type="GO" id="GO:0010181">
    <property type="term" value="F:FMN binding"/>
    <property type="evidence" value="ECO:0007669"/>
    <property type="project" value="TreeGrafter"/>
</dbReference>
<proteinExistence type="predicted"/>
<evidence type="ECO:0000256" key="2">
    <source>
        <dbReference type="ARBA" id="ARBA00022630"/>
    </source>
</evidence>
<dbReference type="GO" id="GO:0005829">
    <property type="term" value="C:cytosol"/>
    <property type="evidence" value="ECO:0007669"/>
    <property type="project" value="TreeGrafter"/>
</dbReference>
<dbReference type="SUPFAM" id="SSF52343">
    <property type="entry name" value="Ferredoxin reductase-like, C-terminal NADP-linked domain"/>
    <property type="match status" value="1"/>
</dbReference>
<keyword evidence="2" id="KW-0285">Flavoprotein</keyword>
<feature type="domain" description="FAD-binding FR-type" evidence="6">
    <location>
        <begin position="403"/>
        <end position="660"/>
    </location>
</feature>
<gene>
    <name evidence="7" type="ORF">FH972_025068</name>
</gene>
<evidence type="ECO:0000256" key="5">
    <source>
        <dbReference type="SAM" id="MobiDB-lite"/>
    </source>
</evidence>
<feature type="region of interest" description="Disordered" evidence="5">
    <location>
        <begin position="192"/>
        <end position="262"/>
    </location>
</feature>
<dbReference type="InterPro" id="IPR039261">
    <property type="entry name" value="FNR_nucleotide-bd"/>
</dbReference>
<dbReference type="GO" id="GO:0009086">
    <property type="term" value="P:methionine biosynthetic process"/>
    <property type="evidence" value="ECO:0007669"/>
    <property type="project" value="TreeGrafter"/>
</dbReference>
<sequence>MKRSYPTDYRALKAGMRDAVRVSERPNQACAGYVARLNGDKTAKINQGSAEFSTRSRQMEIIKRISIALGHLFDESAAGGTTVDDAIASILPPAARIKAVPRASPSYARTRPHTNTLVPLALLQFQSSPASTKQAPDLTQSLCRQVRASEGTCSPCLGDAALVILSHSRLAAADMSSLPTAATATLPIRLRRRISSPSSSTRMLRKEQLQDAARARPRHRLSSATSSPNLSSINTQSSQDSAFWSESSNSSDSEAPLTPATDAVPDHFAADLAKTAEVDVTQDPSNGVRTTLVTQDPSLLNEVVGDGETGTQLIQKYCCGGGCCFLNAPKPAPAGSAFTPLDLPDNDAFKSLGLKLDNLNQETELTNITEYPAPFVSIEPTKTAHTSTVTQHPPTFVQPHPPYNVFSAPVYHARELTKPGAEKRTFHFDIDVTDYPEEAGVDFKVGGAVGVCPPNNAGCVDEVFDMLGVPRFLRDKPITLNTTNTRWPTIWGDETSRALTTTRRELLTWCSDIQSYPPTKALFRLLAEHATDPNEKKILFYLASAQGQSSFCELRTGPHLALTQLLHAFPSSKPPLPDLFSTLQQLTPRFYSLSNDPHVSSEREGLVGRRLIEIAVTVHETPSWRGRPRTGVGSGYMERLALAYADAKAAGKPAPDLRVPLFRGLMSNPLSKEFGVSDGPMMLIGAGVGMAPFRGFILNRLRNANCASKIWLVQGVRNSDLDELYSGELGKYESQIKRVVQSRAGSRKQSPAPKTPVDRLKASAAAANGLLRSASESDLALLERAEVAADAAVEADAAAVMAAAHEKWKASQSEARYVQDELRQQADVVWDIIRSVDGRIFVCGSSKGMGEGVEEALVEVAMEKGGHSREGAEHFWKEMKDSNKYVAERLAGVAAFGACRLFDFGLWFPLV</sequence>
<dbReference type="InterPro" id="IPR023173">
    <property type="entry name" value="NADPH_Cyt_P450_Rdtase_alpha"/>
</dbReference>
<dbReference type="PANTHER" id="PTHR19384:SF84">
    <property type="entry name" value="METHIONINE SYNTHASE REDUCTASE"/>
    <property type="match status" value="1"/>
</dbReference>
<keyword evidence="4" id="KW-0560">Oxidoreductase</keyword>
<comment type="caution">
    <text evidence="7">The sequence shown here is derived from an EMBL/GenBank/DDBJ whole genome shotgun (WGS) entry which is preliminary data.</text>
</comment>
<dbReference type="Gene3D" id="3.40.50.80">
    <property type="entry name" value="Nucleotide-binding domain of ferredoxin-NADP reductase (FNR) module"/>
    <property type="match status" value="1"/>
</dbReference>
<dbReference type="PROSITE" id="PS51384">
    <property type="entry name" value="FAD_FR"/>
    <property type="match status" value="1"/>
</dbReference>
<feature type="region of interest" description="Disordered" evidence="5">
    <location>
        <begin position="740"/>
        <end position="759"/>
    </location>
</feature>
<dbReference type="InterPro" id="IPR003097">
    <property type="entry name" value="CysJ-like_FAD-binding"/>
</dbReference>
<dbReference type="SUPFAM" id="SSF63380">
    <property type="entry name" value="Riboflavin synthase domain-like"/>
    <property type="match status" value="1"/>
</dbReference>
<name>A0A5N6KZZ0_9ROSI</name>
<evidence type="ECO:0000256" key="1">
    <source>
        <dbReference type="ARBA" id="ARBA00001974"/>
    </source>
</evidence>
<dbReference type="Proteomes" id="UP000327013">
    <property type="component" value="Unassembled WGS sequence"/>
</dbReference>
<evidence type="ECO:0000313" key="8">
    <source>
        <dbReference type="Proteomes" id="UP000327013"/>
    </source>
</evidence>
<dbReference type="Gene3D" id="2.40.30.10">
    <property type="entry name" value="Translation factors"/>
    <property type="match status" value="1"/>
</dbReference>
<reference evidence="7 8" key="1">
    <citation type="submission" date="2019-06" db="EMBL/GenBank/DDBJ databases">
        <title>A chromosomal-level reference genome of Carpinus fangiana (Coryloideae, Betulaceae).</title>
        <authorList>
            <person name="Yang X."/>
            <person name="Wang Z."/>
            <person name="Zhang L."/>
            <person name="Hao G."/>
            <person name="Liu J."/>
            <person name="Yang Y."/>
        </authorList>
    </citation>
    <scope>NUCLEOTIDE SEQUENCE [LARGE SCALE GENOMIC DNA]</scope>
    <source>
        <strain evidence="7">Cfa_2016G</strain>
        <tissue evidence="7">Leaf</tissue>
    </source>
</reference>
<keyword evidence="8" id="KW-1185">Reference proteome</keyword>
<dbReference type="Pfam" id="PF00667">
    <property type="entry name" value="FAD_binding_1"/>
    <property type="match status" value="1"/>
</dbReference>
<dbReference type="InterPro" id="IPR001709">
    <property type="entry name" value="Flavoprot_Pyr_Nucl_cyt_Rdtase"/>
</dbReference>
<evidence type="ECO:0000313" key="7">
    <source>
        <dbReference type="EMBL" id="KAB8437389.1"/>
    </source>
</evidence>
<dbReference type="GO" id="GO:0030586">
    <property type="term" value="F:[methionine synthase] reductase (NADPH) activity"/>
    <property type="evidence" value="ECO:0007669"/>
    <property type="project" value="TreeGrafter"/>
</dbReference>
<accession>A0A5N6KZZ0</accession>
<dbReference type="PANTHER" id="PTHR19384">
    <property type="entry name" value="NITRIC OXIDE SYNTHASE-RELATED"/>
    <property type="match status" value="1"/>
</dbReference>
<protein>
    <recommendedName>
        <fullName evidence="6">FAD-binding FR-type domain-containing protein</fullName>
    </recommendedName>
</protein>
<feature type="compositionally biased region" description="Low complexity" evidence="5">
    <location>
        <begin position="241"/>
        <end position="253"/>
    </location>
</feature>
<dbReference type="EMBL" id="VIBQ01000036">
    <property type="protein sequence ID" value="KAB8437389.1"/>
    <property type="molecule type" value="Genomic_DNA"/>
</dbReference>
<dbReference type="AlphaFoldDB" id="A0A5N6KZZ0"/>
<dbReference type="GO" id="GO:0050667">
    <property type="term" value="P:homocysteine metabolic process"/>
    <property type="evidence" value="ECO:0007669"/>
    <property type="project" value="TreeGrafter"/>
</dbReference>
<dbReference type="Pfam" id="PF00175">
    <property type="entry name" value="NAD_binding_1"/>
    <property type="match status" value="1"/>
</dbReference>
<evidence type="ECO:0000256" key="3">
    <source>
        <dbReference type="ARBA" id="ARBA00022827"/>
    </source>
</evidence>
<dbReference type="InterPro" id="IPR017927">
    <property type="entry name" value="FAD-bd_FR_type"/>
</dbReference>
<dbReference type="OrthoDB" id="1856718at2759"/>